<dbReference type="SUPFAM" id="SSF53474">
    <property type="entry name" value="alpha/beta-Hydrolases"/>
    <property type="match status" value="1"/>
</dbReference>
<evidence type="ECO:0000256" key="2">
    <source>
        <dbReference type="ARBA" id="ARBA00022963"/>
    </source>
</evidence>
<evidence type="ECO:0000256" key="1">
    <source>
        <dbReference type="ARBA" id="ARBA00022801"/>
    </source>
</evidence>
<dbReference type="KEGG" id="syn:slr1506"/>
<keyword evidence="1" id="KW-0378">Hydrolase</keyword>
<proteinExistence type="predicted"/>
<sequence length="622" mass="68847">MEKKITLRWGQWQQNCLELAQVSCPLLQSSNLVDPPPLINLDIASMVTFPLNLRRWLQSVCLGALTAIAVQLPGKTAENIFFTYGPIKLTVRVESLERFVQDGTVDSNLSFLFNLVGASEEKLAKLREIMGLRAEVDPVVLSNFFNTSLGEDSLARAAVILNAPWGANSKYGIRAAIVQAAEDPEGGLSLINFIKKYPTDIHFQGEVVEERARAVELLVKASEHFIDKMIALSEIEAASEGDINFSALPDPTEMGPYGVAPKETWWLNDQSRNRRFYVDVYRPQRWKEGKTPVLVFSHGLASRPEDFDNAAEKMASYGFVVALPQHPGSDILQAQALLNRTSRQGYYPTEFIDRPKDISYVIDELERRNASEFGDRLNLTQVGVGGHSFGGYGALAVAGATIDWDFLKSECRIGQGVPNTALLLQCDALTLPRSDYDFRDPRVVAVLAANPVNSAIFGVSGLHKVTVPVLLLGGSYDPATPFVLEQARSFPRLASRDKYLTLMEGQAHVDFSKIDANIKNVVESVEAVSLKLPDPNLLHTYGSAVMVPFFQLYVAGDESFRPLVENGAAHAAYLSRDQEFKFYLISQKSEGALIKDIEEFRRTNGLTPPPNEFPPQTISDNF</sequence>
<dbReference type="IntAct" id="P73946">
    <property type="interactions" value="1"/>
</dbReference>
<dbReference type="AlphaFoldDB" id="P73946"/>
<keyword evidence="7" id="KW-1185">Reference proteome</keyword>
<dbReference type="Pfam" id="PF03403">
    <property type="entry name" value="PAF-AH_p_II"/>
    <property type="match status" value="1"/>
</dbReference>
<dbReference type="GO" id="GO:0016042">
    <property type="term" value="P:lipid catabolic process"/>
    <property type="evidence" value="ECO:0007669"/>
    <property type="project" value="UniProtKB-KW"/>
</dbReference>
<keyword evidence="3" id="KW-0443">Lipid metabolism</keyword>
<dbReference type="Gene3D" id="3.40.50.1820">
    <property type="entry name" value="alpha/beta hydrolase"/>
    <property type="match status" value="1"/>
</dbReference>
<dbReference type="InParanoid" id="P73946"/>
<dbReference type="InterPro" id="IPR010802">
    <property type="entry name" value="DUF1400"/>
</dbReference>
<gene>
    <name evidence="6" type="ordered locus">slr1506</name>
</gene>
<keyword evidence="2" id="KW-0442">Lipid degradation</keyword>
<dbReference type="PANTHER" id="PTHR10272:SF13">
    <property type="entry name" value="POLY(ETHYLENE TEREPHTHALATE) HYDROLASE"/>
    <property type="match status" value="1"/>
</dbReference>
<feature type="region of interest" description="Disordered" evidence="4">
    <location>
        <begin position="603"/>
        <end position="622"/>
    </location>
</feature>
<dbReference type="ESTHER" id="synsp-SLR1506">
    <property type="family name" value="Duf_1400"/>
</dbReference>
<dbReference type="PANTHER" id="PTHR10272">
    <property type="entry name" value="PLATELET-ACTIVATING FACTOR ACETYLHYDROLASE"/>
    <property type="match status" value="1"/>
</dbReference>
<dbReference type="Proteomes" id="UP000001425">
    <property type="component" value="Chromosome"/>
</dbReference>
<dbReference type="EnsemblBacteria" id="BAA18013">
    <property type="protein sequence ID" value="BAA18013"/>
    <property type="gene ID" value="BAA18013"/>
</dbReference>
<dbReference type="Pfam" id="PF07176">
    <property type="entry name" value="DUF1400"/>
    <property type="match status" value="1"/>
</dbReference>
<evidence type="ECO:0000313" key="7">
    <source>
        <dbReference type="Proteomes" id="UP000001425"/>
    </source>
</evidence>
<organism evidence="6 7">
    <name type="scientific">Synechocystis sp. (strain ATCC 27184 / PCC 6803 / Kazusa)</name>
    <dbReference type="NCBI Taxonomy" id="1111708"/>
    <lineage>
        <taxon>Bacteria</taxon>
        <taxon>Bacillati</taxon>
        <taxon>Cyanobacteriota</taxon>
        <taxon>Cyanophyceae</taxon>
        <taxon>Synechococcales</taxon>
        <taxon>Merismopediaceae</taxon>
        <taxon>Synechocystis</taxon>
    </lineage>
</organism>
<reference evidence="6 7" key="2">
    <citation type="journal article" date="1996" name="DNA Res.">
        <title>Sequence analysis of the genome of the unicellular cyanobacterium Synechocystis sp. strain PCC6803. II. Sequence determination of the entire genome and assignment of potential protein-coding regions.</title>
        <authorList>
            <person name="Kaneko T."/>
            <person name="Sato S."/>
            <person name="Kotani H."/>
            <person name="Tanaka A."/>
            <person name="Asamizu E."/>
            <person name="Nakamura Y."/>
            <person name="Miyajima N."/>
            <person name="Hirosawa M."/>
            <person name="Sugiura M."/>
            <person name="Sasamoto S."/>
            <person name="Kimura T."/>
            <person name="Hosouchi T."/>
            <person name="Matsuno A."/>
            <person name="Muraki A."/>
            <person name="Nakazaki N."/>
            <person name="Naruo K."/>
            <person name="Okumura S."/>
            <person name="Shimpo S."/>
            <person name="Takeuchi C."/>
            <person name="Wada T."/>
            <person name="Watanabe A."/>
            <person name="Yamada M."/>
            <person name="Yasuda M."/>
            <person name="Tabata S."/>
        </authorList>
    </citation>
    <scope>NUCLEOTIDE SEQUENCE [LARGE SCALE GENOMIC DNA]</scope>
    <source>
        <strain evidence="7">ATCC 27184 / PCC 6803 / Kazusa</strain>
    </source>
</reference>
<evidence type="ECO:0000259" key="5">
    <source>
        <dbReference type="Pfam" id="PF07176"/>
    </source>
</evidence>
<dbReference type="GO" id="GO:0003847">
    <property type="term" value="F:1-alkyl-2-acetylglycerophosphocholine esterase activity"/>
    <property type="evidence" value="ECO:0000318"/>
    <property type="project" value="GO_Central"/>
</dbReference>
<dbReference type="PIR" id="S75452">
    <property type="entry name" value="S75452"/>
</dbReference>
<dbReference type="PaxDb" id="1148-1653097"/>
<dbReference type="EMBL" id="BA000022">
    <property type="protein sequence ID" value="BAA18013.1"/>
    <property type="molecule type" value="Genomic_DNA"/>
</dbReference>
<dbReference type="eggNOG" id="COG4188">
    <property type="taxonomic scope" value="Bacteria"/>
</dbReference>
<evidence type="ECO:0000256" key="3">
    <source>
        <dbReference type="ARBA" id="ARBA00023098"/>
    </source>
</evidence>
<dbReference type="STRING" id="1148.gene:10498883"/>
<reference evidence="6 7" key="1">
    <citation type="journal article" date="1995" name="DNA Res.">
        <title>Sequence analysis of the genome of the unicellular cyanobacterium Synechocystis sp. strain PCC6803. I. Sequence features in the 1 Mb region from map positions 64% to 92% of the genome.</title>
        <authorList>
            <person name="Kaneko T."/>
            <person name="Tanaka A."/>
            <person name="Sato S."/>
            <person name="Kotani H."/>
            <person name="Sazuka T."/>
            <person name="Miyajima N."/>
            <person name="Sugiura M."/>
            <person name="Tabata S."/>
        </authorList>
    </citation>
    <scope>NUCLEOTIDE SEQUENCE [LARGE SCALE GENOMIC DNA]</scope>
    <source>
        <strain evidence="7">ATCC 27184 / PCC 6803 / Kazusa</strain>
    </source>
</reference>
<name>P73946_SYNY3</name>
<evidence type="ECO:0000256" key="4">
    <source>
        <dbReference type="SAM" id="MobiDB-lite"/>
    </source>
</evidence>
<feature type="domain" description="DUF1400" evidence="5">
    <location>
        <begin position="77"/>
        <end position="202"/>
    </location>
</feature>
<accession>P73946</accession>
<evidence type="ECO:0000313" key="6">
    <source>
        <dbReference type="EMBL" id="BAA18013.1"/>
    </source>
</evidence>
<protein>
    <submittedName>
        <fullName evidence="6">Slr1506 protein</fullName>
    </submittedName>
</protein>
<dbReference type="PhylomeDB" id="P73946"/>
<dbReference type="InterPro" id="IPR029058">
    <property type="entry name" value="AB_hydrolase_fold"/>
</dbReference>